<proteinExistence type="predicted"/>
<reference evidence="1 2" key="1">
    <citation type="journal article" date="2015" name="Genome Biol. Evol.">
        <title>Comparative Genomics of a Bacterivorous Green Alga Reveals Evolutionary Causalities and Consequences of Phago-Mixotrophic Mode of Nutrition.</title>
        <authorList>
            <person name="Burns J.A."/>
            <person name="Paasch A."/>
            <person name="Narechania A."/>
            <person name="Kim E."/>
        </authorList>
    </citation>
    <scope>NUCLEOTIDE SEQUENCE [LARGE SCALE GENOMIC DNA]</scope>
    <source>
        <strain evidence="1 2">PLY_AMNH</strain>
    </source>
</reference>
<dbReference type="AlphaFoldDB" id="A0AAE0BGP7"/>
<name>A0AAE0BGP7_9CHLO</name>
<dbReference type="EMBL" id="LGRX02035113">
    <property type="protein sequence ID" value="KAK3236236.1"/>
    <property type="molecule type" value="Genomic_DNA"/>
</dbReference>
<accession>A0AAE0BGP7</accession>
<keyword evidence="2" id="KW-1185">Reference proteome</keyword>
<protein>
    <submittedName>
        <fullName evidence="1">Uncharacterized protein</fullName>
    </submittedName>
</protein>
<evidence type="ECO:0000313" key="2">
    <source>
        <dbReference type="Proteomes" id="UP001190700"/>
    </source>
</evidence>
<gene>
    <name evidence="1" type="ORF">CYMTET_53613</name>
</gene>
<evidence type="ECO:0000313" key="1">
    <source>
        <dbReference type="EMBL" id="KAK3236236.1"/>
    </source>
</evidence>
<comment type="caution">
    <text evidence="1">The sequence shown here is derived from an EMBL/GenBank/DDBJ whole genome shotgun (WGS) entry which is preliminary data.</text>
</comment>
<organism evidence="1 2">
    <name type="scientific">Cymbomonas tetramitiformis</name>
    <dbReference type="NCBI Taxonomy" id="36881"/>
    <lineage>
        <taxon>Eukaryota</taxon>
        <taxon>Viridiplantae</taxon>
        <taxon>Chlorophyta</taxon>
        <taxon>Pyramimonadophyceae</taxon>
        <taxon>Pyramimonadales</taxon>
        <taxon>Pyramimonadaceae</taxon>
        <taxon>Cymbomonas</taxon>
    </lineage>
</organism>
<dbReference type="Proteomes" id="UP001190700">
    <property type="component" value="Unassembled WGS sequence"/>
</dbReference>
<sequence>MPESKPPQDNDTRSGWGGAYHQALWYFRNQVVVQMYDVENPKKAATAVPNPDGSVYKSHQLVGHEWDIVRESMYILMYAKHAADLLQGTKYVTASLFLPVAGRLAYITHQDTCLKYEGQTVLILNEDVKQARPLMYTDC</sequence>